<dbReference type="InterPro" id="IPR015972">
    <property type="entry name" value="Ribosomal_eL19_dom1"/>
</dbReference>
<feature type="compositionally biased region" description="Basic residues" evidence="9">
    <location>
        <begin position="72"/>
        <end position="87"/>
    </location>
</feature>
<dbReference type="InterPro" id="IPR035970">
    <property type="entry name" value="60S_ribosomal_eL19_sf"/>
</dbReference>
<dbReference type="Pfam" id="PF25476">
    <property type="entry name" value="Ribosomal_L19e_C"/>
    <property type="match status" value="1"/>
</dbReference>
<evidence type="ECO:0000256" key="9">
    <source>
        <dbReference type="SAM" id="MobiDB-lite"/>
    </source>
</evidence>
<evidence type="ECO:0000313" key="11">
    <source>
        <dbReference type="EMBL" id="WNY25570.1"/>
    </source>
</evidence>
<protein>
    <recommendedName>
        <fullName evidence="7">Large ribosomal subunit protein eL19</fullName>
    </recommendedName>
</protein>
<dbReference type="InterPro" id="IPR057260">
    <property type="entry name" value="Ribosomal_L19e_C"/>
</dbReference>
<evidence type="ECO:0000256" key="5">
    <source>
        <dbReference type="ARBA" id="ARBA00022980"/>
    </source>
</evidence>
<dbReference type="PROSITE" id="PS00526">
    <property type="entry name" value="RIBOSOMAL_L19E"/>
    <property type="match status" value="1"/>
</dbReference>
<dbReference type="RefSeq" id="WP_338101933.1">
    <property type="nucleotide sequence ID" value="NZ_CP131060.1"/>
</dbReference>
<evidence type="ECO:0000259" key="10">
    <source>
        <dbReference type="SMART" id="SM01416"/>
    </source>
</evidence>
<dbReference type="InterPro" id="IPR033936">
    <property type="entry name" value="Ribosomal_eL19_arc"/>
</dbReference>
<dbReference type="GO" id="GO:0070180">
    <property type="term" value="F:large ribosomal subunit rRNA binding"/>
    <property type="evidence" value="ECO:0007669"/>
    <property type="project" value="UniProtKB-UniRule"/>
</dbReference>
<dbReference type="Gene3D" id="1.20.5.560">
    <property type="entry name" value="Single Heli x bin"/>
    <property type="match status" value="1"/>
</dbReference>
<comment type="similarity">
    <text evidence="1 7 8">Belongs to the eukaryotic ribosomal protein eL19 family.</text>
</comment>
<dbReference type="InterPro" id="IPR015974">
    <property type="entry name" value="Ribosomal_eL19_dom3"/>
</dbReference>
<dbReference type="InterPro" id="IPR000196">
    <property type="entry name" value="Ribosomal_eL19_dom"/>
</dbReference>
<dbReference type="CDD" id="cd01418">
    <property type="entry name" value="Ribosomal_L19e_A"/>
    <property type="match status" value="1"/>
</dbReference>
<dbReference type="Gene3D" id="1.10.1200.60">
    <property type="match status" value="1"/>
</dbReference>
<dbReference type="InterPro" id="IPR015973">
    <property type="entry name" value="Ribosomal_eL19_dom2"/>
</dbReference>
<dbReference type="FunFam" id="1.10.1650.10:FF:000001">
    <property type="entry name" value="Ribosomal protein L19"/>
    <property type="match status" value="1"/>
</dbReference>
<dbReference type="AlphaFoldDB" id="A0AA96V434"/>
<dbReference type="InterPro" id="IPR057259">
    <property type="entry name" value="Ribosomal_L19e"/>
</dbReference>
<dbReference type="GO" id="GO:0006412">
    <property type="term" value="P:translation"/>
    <property type="evidence" value="ECO:0007669"/>
    <property type="project" value="UniProtKB-UniRule"/>
</dbReference>
<dbReference type="Proteomes" id="UP001303587">
    <property type="component" value="Chromosome"/>
</dbReference>
<evidence type="ECO:0000256" key="1">
    <source>
        <dbReference type="ARBA" id="ARBA00011082"/>
    </source>
</evidence>
<dbReference type="InterPro" id="IPR039547">
    <property type="entry name" value="Ribosomal_eL19"/>
</dbReference>
<evidence type="ECO:0000256" key="3">
    <source>
        <dbReference type="ARBA" id="ARBA00022730"/>
    </source>
</evidence>
<dbReference type="PANTHER" id="PTHR10722">
    <property type="entry name" value="60S RIBOSOMAL PROTEIN L19"/>
    <property type="match status" value="1"/>
</dbReference>
<evidence type="ECO:0000256" key="2">
    <source>
        <dbReference type="ARBA" id="ARBA00011838"/>
    </source>
</evidence>
<proteinExistence type="inferred from homology"/>
<dbReference type="NCBIfam" id="NF006343">
    <property type="entry name" value="PRK08570.1"/>
    <property type="match status" value="1"/>
</dbReference>
<keyword evidence="3 7" id="KW-0699">rRNA-binding</keyword>
<dbReference type="EMBL" id="CP131060">
    <property type="protein sequence ID" value="WNY25570.1"/>
    <property type="molecule type" value="Genomic_DNA"/>
</dbReference>
<dbReference type="GO" id="GO:0003735">
    <property type="term" value="F:structural constituent of ribosome"/>
    <property type="evidence" value="ECO:0007669"/>
    <property type="project" value="InterPro"/>
</dbReference>
<comment type="function">
    <text evidence="7">Binds to the 23S rRNA.</text>
</comment>
<dbReference type="SUPFAM" id="SSF48140">
    <property type="entry name" value="Ribosomal protein L19 (L19e)"/>
    <property type="match status" value="1"/>
</dbReference>
<dbReference type="SMART" id="SM01416">
    <property type="entry name" value="Ribosomal_L19e"/>
    <property type="match status" value="1"/>
</dbReference>
<keyword evidence="6 7" id="KW-0687">Ribonucleoprotein</keyword>
<dbReference type="GeneID" id="89230228"/>
<gene>
    <name evidence="7" type="primary">rpl19e</name>
    <name evidence="11" type="ORF">MsAc7_11220</name>
</gene>
<dbReference type="InterPro" id="IPR023638">
    <property type="entry name" value="Ribosomal_eL19_CS"/>
</dbReference>
<comment type="subunit">
    <text evidence="2 7">Part of the 50S ribosomal subunit.</text>
</comment>
<evidence type="ECO:0000313" key="12">
    <source>
        <dbReference type="Proteomes" id="UP001303587"/>
    </source>
</evidence>
<accession>A0AA96V434</accession>
<evidence type="ECO:0000256" key="8">
    <source>
        <dbReference type="RuleBase" id="RU000574"/>
    </source>
</evidence>
<organism evidence="11 12">
    <name type="scientific">Methanolapillus millepedarum</name>
    <dbReference type="NCBI Taxonomy" id="3028296"/>
    <lineage>
        <taxon>Archaea</taxon>
        <taxon>Methanobacteriati</taxon>
        <taxon>Methanobacteriota</taxon>
        <taxon>Stenosarchaea group</taxon>
        <taxon>Methanomicrobia</taxon>
        <taxon>Methanosarcinales</taxon>
        <taxon>Methanosarcinaceae</taxon>
        <taxon>Methanolapillus</taxon>
    </lineage>
</organism>
<name>A0AA96V434_9EURY</name>
<keyword evidence="4 7" id="KW-0694">RNA-binding</keyword>
<dbReference type="Gene3D" id="1.10.1650.10">
    <property type="match status" value="1"/>
</dbReference>
<dbReference type="GO" id="GO:0022625">
    <property type="term" value="C:cytosolic large ribosomal subunit"/>
    <property type="evidence" value="ECO:0007669"/>
    <property type="project" value="InterPro"/>
</dbReference>
<dbReference type="Pfam" id="PF01280">
    <property type="entry name" value="Ribosomal_L19e"/>
    <property type="match status" value="1"/>
</dbReference>
<evidence type="ECO:0000256" key="7">
    <source>
        <dbReference type="HAMAP-Rule" id="MF_01475"/>
    </source>
</evidence>
<evidence type="ECO:0000256" key="6">
    <source>
        <dbReference type="ARBA" id="ARBA00023274"/>
    </source>
</evidence>
<keyword evidence="5 7" id="KW-0689">Ribosomal protein</keyword>
<feature type="domain" description="Large ribosomal subunit protein eL19" evidence="10">
    <location>
        <begin position="3"/>
        <end position="146"/>
    </location>
</feature>
<reference evidence="11 12" key="1">
    <citation type="submission" date="2023-07" db="EMBL/GenBank/DDBJ databases">
        <title>Closed genoem sequence of Methanosarcinaceae archaeon Ac7.</title>
        <authorList>
            <person name="Poehlein A."/>
            <person name="Protasov E."/>
            <person name="Platt K."/>
            <person name="Reeh H."/>
            <person name="Daniel R."/>
            <person name="Brune A."/>
        </authorList>
    </citation>
    <scope>NUCLEOTIDE SEQUENCE [LARGE SCALE GENOMIC DNA]</scope>
    <source>
        <strain evidence="11 12">Ac7</strain>
    </source>
</reference>
<sequence>MSNLTNQRRMASQVLDCGLDRVWLDPEQSEKIAEAITREDIRGLISEGFIKAKKVKGVSRGRARIVAEKRAYGHRKGPGSRKGKKGARTNSKELWMKKIRALRKKLKEMRANETLDKKTFCRYYRKAKGGEFRNTAHLEAHIQAELKK</sequence>
<evidence type="ECO:0000256" key="4">
    <source>
        <dbReference type="ARBA" id="ARBA00022884"/>
    </source>
</evidence>
<keyword evidence="12" id="KW-1185">Reference proteome</keyword>
<feature type="region of interest" description="Disordered" evidence="9">
    <location>
        <begin position="71"/>
        <end position="91"/>
    </location>
</feature>
<dbReference type="HAMAP" id="MF_01475">
    <property type="entry name" value="Ribosomal_eL19"/>
    <property type="match status" value="1"/>
</dbReference>